<proteinExistence type="predicted"/>
<dbReference type="Gene3D" id="2.60.40.790">
    <property type="match status" value="1"/>
</dbReference>
<reference evidence="2 3" key="1">
    <citation type="submission" date="2024-08" db="EMBL/GenBank/DDBJ databases">
        <title>Gnathostoma spinigerum genome.</title>
        <authorList>
            <person name="Gonzalez-Bertolin B."/>
            <person name="Monzon S."/>
            <person name="Zaballos A."/>
            <person name="Jimenez P."/>
            <person name="Dekumyoy P."/>
            <person name="Varona S."/>
            <person name="Cuesta I."/>
            <person name="Sumanam S."/>
            <person name="Adisakwattana P."/>
            <person name="Gasser R.B."/>
            <person name="Hernandez-Gonzalez A."/>
            <person name="Young N.D."/>
            <person name="Perteguer M.J."/>
        </authorList>
    </citation>
    <scope>NUCLEOTIDE SEQUENCE [LARGE SCALE GENOMIC DNA]</scope>
    <source>
        <strain evidence="2">AL3</strain>
        <tissue evidence="2">Liver</tissue>
    </source>
</reference>
<feature type="compositionally biased region" description="Basic and acidic residues" evidence="1">
    <location>
        <begin position="1"/>
        <end position="16"/>
    </location>
</feature>
<sequence>MAAENKKVKALKEKKPLSRQSSGEWSLPTCNDDDKFAIVTDGVEGFHADIDLKQFKQFDAKDIEIVVHGYDVHFHASRPHPTDPSLPDITITRQYRLPPDTDLETVKLVRDKKTGMVTVDAKKSLGYGKAVEYSVVDVTKHYRPTVQLK</sequence>
<name>A0ABD6EJF4_9BILA</name>
<dbReference type="EMBL" id="JBGFUD010003043">
    <property type="protein sequence ID" value="MFH4978279.1"/>
    <property type="molecule type" value="Genomic_DNA"/>
</dbReference>
<protein>
    <recommendedName>
        <fullName evidence="4">SHSP domain-containing protein</fullName>
    </recommendedName>
</protein>
<gene>
    <name evidence="2" type="ORF">AB6A40_004988</name>
</gene>
<evidence type="ECO:0000256" key="1">
    <source>
        <dbReference type="SAM" id="MobiDB-lite"/>
    </source>
</evidence>
<dbReference type="AlphaFoldDB" id="A0ABD6EJF4"/>
<accession>A0ABD6EJF4</accession>
<evidence type="ECO:0000313" key="2">
    <source>
        <dbReference type="EMBL" id="MFH4978279.1"/>
    </source>
</evidence>
<comment type="caution">
    <text evidence="2">The sequence shown here is derived from an EMBL/GenBank/DDBJ whole genome shotgun (WGS) entry which is preliminary data.</text>
</comment>
<feature type="region of interest" description="Disordered" evidence="1">
    <location>
        <begin position="1"/>
        <end position="26"/>
    </location>
</feature>
<dbReference type="InterPro" id="IPR008978">
    <property type="entry name" value="HSP20-like_chaperone"/>
</dbReference>
<evidence type="ECO:0000313" key="3">
    <source>
        <dbReference type="Proteomes" id="UP001608902"/>
    </source>
</evidence>
<keyword evidence="3" id="KW-1185">Reference proteome</keyword>
<organism evidence="2 3">
    <name type="scientific">Gnathostoma spinigerum</name>
    <dbReference type="NCBI Taxonomy" id="75299"/>
    <lineage>
        <taxon>Eukaryota</taxon>
        <taxon>Metazoa</taxon>
        <taxon>Ecdysozoa</taxon>
        <taxon>Nematoda</taxon>
        <taxon>Chromadorea</taxon>
        <taxon>Rhabditida</taxon>
        <taxon>Spirurina</taxon>
        <taxon>Gnathostomatomorpha</taxon>
        <taxon>Gnathostomatoidea</taxon>
        <taxon>Gnathostomatidae</taxon>
        <taxon>Gnathostoma</taxon>
    </lineage>
</organism>
<dbReference type="Proteomes" id="UP001608902">
    <property type="component" value="Unassembled WGS sequence"/>
</dbReference>
<evidence type="ECO:0008006" key="4">
    <source>
        <dbReference type="Google" id="ProtNLM"/>
    </source>
</evidence>